<protein>
    <submittedName>
        <fullName evidence="1">Uncharacterized protein</fullName>
    </submittedName>
</protein>
<proteinExistence type="predicted"/>
<dbReference type="Proteomes" id="UP001165960">
    <property type="component" value="Unassembled WGS sequence"/>
</dbReference>
<comment type="caution">
    <text evidence="1">The sequence shown here is derived from an EMBL/GenBank/DDBJ whole genome shotgun (WGS) entry which is preliminary data.</text>
</comment>
<name>A0ACC2S927_9FUNG</name>
<reference evidence="1" key="1">
    <citation type="submission" date="2022-04" db="EMBL/GenBank/DDBJ databases">
        <title>Genome of the entomopathogenic fungus Entomophthora muscae.</title>
        <authorList>
            <person name="Elya C."/>
            <person name="Lovett B.R."/>
            <person name="Lee E."/>
            <person name="Macias A.M."/>
            <person name="Hajek A.E."/>
            <person name="De Bivort B.L."/>
            <person name="Kasson M.T."/>
            <person name="De Fine Licht H.H."/>
            <person name="Stajich J.E."/>
        </authorList>
    </citation>
    <scope>NUCLEOTIDE SEQUENCE</scope>
    <source>
        <strain evidence="1">Berkeley</strain>
    </source>
</reference>
<evidence type="ECO:0000313" key="2">
    <source>
        <dbReference type="Proteomes" id="UP001165960"/>
    </source>
</evidence>
<gene>
    <name evidence="1" type="ORF">DSO57_1008344</name>
</gene>
<organism evidence="1 2">
    <name type="scientific">Entomophthora muscae</name>
    <dbReference type="NCBI Taxonomy" id="34485"/>
    <lineage>
        <taxon>Eukaryota</taxon>
        <taxon>Fungi</taxon>
        <taxon>Fungi incertae sedis</taxon>
        <taxon>Zoopagomycota</taxon>
        <taxon>Entomophthoromycotina</taxon>
        <taxon>Entomophthoromycetes</taxon>
        <taxon>Entomophthorales</taxon>
        <taxon>Entomophthoraceae</taxon>
        <taxon>Entomophthora</taxon>
    </lineage>
</organism>
<accession>A0ACC2S927</accession>
<keyword evidence="2" id="KW-1185">Reference proteome</keyword>
<evidence type="ECO:0000313" key="1">
    <source>
        <dbReference type="EMBL" id="KAJ9058815.1"/>
    </source>
</evidence>
<sequence>MLKDPNPTLADIRNPYSILIYLMDRPELGPLLLEMSFNDLLKAAFFQFTAWPDLQNEVLQATGQFLETIDQYVVWASIYKDIKHIKIDRISSKVTPFKMLDLPL</sequence>
<dbReference type="EMBL" id="QTSX02005705">
    <property type="protein sequence ID" value="KAJ9058815.1"/>
    <property type="molecule type" value="Genomic_DNA"/>
</dbReference>